<organism evidence="1 2">
    <name type="scientific">Candidatus Liptonbacteria bacterium RIFCSPLOWO2_01_FULL_53_13</name>
    <dbReference type="NCBI Taxonomy" id="1798651"/>
    <lineage>
        <taxon>Bacteria</taxon>
        <taxon>Candidatus Liptoniibacteriota</taxon>
    </lineage>
</organism>
<dbReference type="AlphaFoldDB" id="A0A1G2CM88"/>
<reference evidence="1 2" key="1">
    <citation type="journal article" date="2016" name="Nat. Commun.">
        <title>Thousands of microbial genomes shed light on interconnected biogeochemical processes in an aquifer system.</title>
        <authorList>
            <person name="Anantharaman K."/>
            <person name="Brown C.T."/>
            <person name="Hug L.A."/>
            <person name="Sharon I."/>
            <person name="Castelle C.J."/>
            <person name="Probst A.J."/>
            <person name="Thomas B.C."/>
            <person name="Singh A."/>
            <person name="Wilkins M.J."/>
            <person name="Karaoz U."/>
            <person name="Brodie E.L."/>
            <person name="Williams K.H."/>
            <person name="Hubbard S.S."/>
            <person name="Banfield J.F."/>
        </authorList>
    </citation>
    <scope>NUCLEOTIDE SEQUENCE [LARGE SCALE GENOMIC DNA]</scope>
</reference>
<accession>A0A1G2CM88</accession>
<protein>
    <submittedName>
        <fullName evidence="1">Uncharacterized protein</fullName>
    </submittedName>
</protein>
<comment type="caution">
    <text evidence="1">The sequence shown here is derived from an EMBL/GenBank/DDBJ whole genome shotgun (WGS) entry which is preliminary data.</text>
</comment>
<evidence type="ECO:0000313" key="1">
    <source>
        <dbReference type="EMBL" id="OGZ01870.1"/>
    </source>
</evidence>
<dbReference type="EMBL" id="MHLB01000029">
    <property type="protein sequence ID" value="OGZ01870.1"/>
    <property type="molecule type" value="Genomic_DNA"/>
</dbReference>
<sequence length="77" mass="9274">MERPPSPEDIKLRIEALFIELKKYAIEQFPEELQEQLDYEWYAAVEGAKNCKEENRGEALEYLHWYVDKLSRTPKKK</sequence>
<proteinExistence type="predicted"/>
<gene>
    <name evidence="1" type="ORF">A2946_02970</name>
</gene>
<name>A0A1G2CM88_9BACT</name>
<dbReference type="Proteomes" id="UP000178348">
    <property type="component" value="Unassembled WGS sequence"/>
</dbReference>
<evidence type="ECO:0000313" key="2">
    <source>
        <dbReference type="Proteomes" id="UP000178348"/>
    </source>
</evidence>